<reference evidence="2" key="1">
    <citation type="journal article" date="2014" name="Int. J. Syst. Evol. Microbiol.">
        <title>Complete genome sequence of Corynebacterium casei LMG S-19264T (=DSM 44701T), isolated from a smear-ripened cheese.</title>
        <authorList>
            <consortium name="US DOE Joint Genome Institute (JGI-PGF)"/>
            <person name="Walter F."/>
            <person name="Albersmeier A."/>
            <person name="Kalinowski J."/>
            <person name="Ruckert C."/>
        </authorList>
    </citation>
    <scope>NUCLEOTIDE SEQUENCE</scope>
    <source>
        <strain evidence="2">CGMCC 4.7398</strain>
    </source>
</reference>
<dbReference type="EMBL" id="BNAS01000004">
    <property type="protein sequence ID" value="GHH74815.1"/>
    <property type="molecule type" value="Genomic_DNA"/>
</dbReference>
<evidence type="ECO:0000313" key="3">
    <source>
        <dbReference type="Proteomes" id="UP000627369"/>
    </source>
</evidence>
<name>A0A919KVI3_9MICO</name>
<proteinExistence type="predicted"/>
<dbReference type="Proteomes" id="UP000627369">
    <property type="component" value="Unassembled WGS sequence"/>
</dbReference>
<keyword evidence="1" id="KW-0812">Transmembrane</keyword>
<comment type="caution">
    <text evidence="2">The sequence shown here is derived from an EMBL/GenBank/DDBJ whole genome shotgun (WGS) entry which is preliminary data.</text>
</comment>
<sequence length="180" mass="19943">MDVLLTQLPAMIGVLIGVVGTLVTTAVADAARWRREQRVRFDERLLDVSAEYAAAIREIVQTLASMTAHVRPGEKSPPLTPEEGKSILDAANRRRMLAWESLCLVADDATVKAGSDLWSAVRPLQYAVRDLATFSPDDWEPLDRVVRAQQRDFYQAVRRSLAIGPLGVPVSRYERAAQST</sequence>
<evidence type="ECO:0008006" key="4">
    <source>
        <dbReference type="Google" id="ProtNLM"/>
    </source>
</evidence>
<keyword evidence="1" id="KW-1133">Transmembrane helix</keyword>
<evidence type="ECO:0000313" key="2">
    <source>
        <dbReference type="EMBL" id="GHH74815.1"/>
    </source>
</evidence>
<reference evidence="2" key="2">
    <citation type="submission" date="2020-09" db="EMBL/GenBank/DDBJ databases">
        <authorList>
            <person name="Sun Q."/>
            <person name="Zhou Y."/>
        </authorList>
    </citation>
    <scope>NUCLEOTIDE SEQUENCE</scope>
    <source>
        <strain evidence="2">CGMCC 4.7398</strain>
    </source>
</reference>
<dbReference type="RefSeq" id="WP_189670025.1">
    <property type="nucleotide sequence ID" value="NZ_BNAS01000004.1"/>
</dbReference>
<keyword evidence="1" id="KW-0472">Membrane</keyword>
<dbReference type="AlphaFoldDB" id="A0A919KVI3"/>
<evidence type="ECO:0000256" key="1">
    <source>
        <dbReference type="SAM" id="Phobius"/>
    </source>
</evidence>
<accession>A0A919KVI3</accession>
<gene>
    <name evidence="2" type="ORF">GCM10017772_29570</name>
</gene>
<organism evidence="2 3">
    <name type="scientific">Promicromonospora soli</name>
    <dbReference type="NCBI Taxonomy" id="2035533"/>
    <lineage>
        <taxon>Bacteria</taxon>
        <taxon>Bacillati</taxon>
        <taxon>Actinomycetota</taxon>
        <taxon>Actinomycetes</taxon>
        <taxon>Micrococcales</taxon>
        <taxon>Promicromonosporaceae</taxon>
        <taxon>Promicromonospora</taxon>
    </lineage>
</organism>
<keyword evidence="3" id="KW-1185">Reference proteome</keyword>
<protein>
    <recommendedName>
        <fullName evidence="4">Secreted protein</fullName>
    </recommendedName>
</protein>
<feature type="transmembrane region" description="Helical" evidence="1">
    <location>
        <begin position="12"/>
        <end position="31"/>
    </location>
</feature>